<dbReference type="Proteomes" id="UP001321543">
    <property type="component" value="Chromosome"/>
</dbReference>
<feature type="region of interest" description="Disordered" evidence="1">
    <location>
        <begin position="1"/>
        <end position="25"/>
    </location>
</feature>
<sequence>MLADVDQQGGAIGGGDRAEHAGEPERPEVHCIGVELRLSEGGDHLLDVLGHRGHEQAVDLLAVVLGSVEVQCGLLHRHGEQVLHLERQRLTDLDGVAQRGAVLADQDAAAGEPHDHLTGGDVGLAPQLGEGECDGVAVEHLGVPCRPGGQRDFARLEEHGSAPGAHLRRTDAVFGDLHRYD</sequence>
<keyword evidence="3" id="KW-1185">Reference proteome</keyword>
<accession>A0ABM8FXX1</accession>
<organism evidence="2 3">
    <name type="scientific">Microbacterium suwonense</name>
    <dbReference type="NCBI Taxonomy" id="683047"/>
    <lineage>
        <taxon>Bacteria</taxon>
        <taxon>Bacillati</taxon>
        <taxon>Actinomycetota</taxon>
        <taxon>Actinomycetes</taxon>
        <taxon>Micrococcales</taxon>
        <taxon>Microbacteriaceae</taxon>
        <taxon>Microbacterium</taxon>
    </lineage>
</organism>
<feature type="compositionally biased region" description="Basic and acidic residues" evidence="1">
    <location>
        <begin position="16"/>
        <end position="25"/>
    </location>
</feature>
<evidence type="ECO:0000313" key="3">
    <source>
        <dbReference type="Proteomes" id="UP001321543"/>
    </source>
</evidence>
<proteinExistence type="predicted"/>
<dbReference type="EMBL" id="AP027728">
    <property type="protein sequence ID" value="BDZ40597.1"/>
    <property type="molecule type" value="Genomic_DNA"/>
</dbReference>
<reference evidence="3" key="1">
    <citation type="journal article" date="2019" name="Int. J. Syst. Evol. Microbiol.">
        <title>The Global Catalogue of Microorganisms (GCM) 10K type strain sequencing project: providing services to taxonomists for standard genome sequencing and annotation.</title>
        <authorList>
            <consortium name="The Broad Institute Genomics Platform"/>
            <consortium name="The Broad Institute Genome Sequencing Center for Infectious Disease"/>
            <person name="Wu L."/>
            <person name="Ma J."/>
        </authorList>
    </citation>
    <scope>NUCLEOTIDE SEQUENCE [LARGE SCALE GENOMIC DNA]</scope>
    <source>
        <strain evidence="3">NBRC 106310</strain>
    </source>
</reference>
<gene>
    <name evidence="2" type="ORF">GCM10025863_32110</name>
</gene>
<evidence type="ECO:0000256" key="1">
    <source>
        <dbReference type="SAM" id="MobiDB-lite"/>
    </source>
</evidence>
<name>A0ABM8FXX1_9MICO</name>
<protein>
    <submittedName>
        <fullName evidence="2">Uncharacterized protein</fullName>
    </submittedName>
</protein>
<evidence type="ECO:0000313" key="2">
    <source>
        <dbReference type="EMBL" id="BDZ40597.1"/>
    </source>
</evidence>